<sequence>MIQYIILHARCRYRHHTRYSLTECPQYDLTLRGTCNTITKPITIISIYSSNHIVNVTLLHIMLEVEASQTSNQRKPTHHGGNPIYHTLAPKLANRHDPTIAPVFEIFHHK</sequence>
<organism evidence="1">
    <name type="scientific">Anopheles coluzzii</name>
    <name type="common">African malaria mosquito</name>
    <dbReference type="NCBI Taxonomy" id="1518534"/>
    <lineage>
        <taxon>Eukaryota</taxon>
        <taxon>Metazoa</taxon>
        <taxon>Ecdysozoa</taxon>
        <taxon>Arthropoda</taxon>
        <taxon>Hexapoda</taxon>
        <taxon>Insecta</taxon>
        <taxon>Pterygota</taxon>
        <taxon>Neoptera</taxon>
        <taxon>Endopterygota</taxon>
        <taxon>Diptera</taxon>
        <taxon>Nematocera</taxon>
        <taxon>Culicoidea</taxon>
        <taxon>Culicidae</taxon>
        <taxon>Anophelinae</taxon>
        <taxon>Anopheles</taxon>
    </lineage>
</organism>
<reference evidence="1" key="1">
    <citation type="submission" date="2022-08" db="UniProtKB">
        <authorList>
            <consortium name="EnsemblMetazoa"/>
        </authorList>
    </citation>
    <scope>IDENTIFICATION</scope>
</reference>
<dbReference type="Proteomes" id="UP000075882">
    <property type="component" value="Unassembled WGS sequence"/>
</dbReference>
<name>A0A8W7Q0U5_ANOCL</name>
<accession>A0A8W7Q0U5</accession>
<protein>
    <submittedName>
        <fullName evidence="1">Uncharacterized protein</fullName>
    </submittedName>
</protein>
<dbReference type="AlphaFoldDB" id="A0A8W7Q0U5"/>
<dbReference type="EnsemblMetazoa" id="ACOM040886-RA">
    <property type="protein sequence ID" value="ACOM040886-PA.1"/>
    <property type="gene ID" value="ACOM040886"/>
</dbReference>
<proteinExistence type="predicted"/>
<evidence type="ECO:0000313" key="1">
    <source>
        <dbReference type="EnsemblMetazoa" id="ACOM040886-PA.1"/>
    </source>
</evidence>